<dbReference type="InterPro" id="IPR007210">
    <property type="entry name" value="ABC_Gly_betaine_transp_sub-bd"/>
</dbReference>
<dbReference type="NCBIfam" id="TIGR03414">
    <property type="entry name" value="ABC_choline_bnd"/>
    <property type="match status" value="1"/>
</dbReference>
<dbReference type="GO" id="GO:0042597">
    <property type="term" value="C:periplasmic space"/>
    <property type="evidence" value="ECO:0007669"/>
    <property type="project" value="InterPro"/>
</dbReference>
<evidence type="ECO:0000313" key="4">
    <source>
        <dbReference type="Proteomes" id="UP000032866"/>
    </source>
</evidence>
<organism evidence="3 4">
    <name type="scientific">Burkholderia cepacia GG4</name>
    <dbReference type="NCBI Taxonomy" id="1009846"/>
    <lineage>
        <taxon>Bacteria</taxon>
        <taxon>Pseudomonadati</taxon>
        <taxon>Pseudomonadota</taxon>
        <taxon>Betaproteobacteria</taxon>
        <taxon>Burkholderiales</taxon>
        <taxon>Burkholderiaceae</taxon>
        <taxon>Burkholderia</taxon>
        <taxon>Burkholderia cepacia complex</taxon>
    </lineage>
</organism>
<name>A0A9W3PBZ1_BURCE</name>
<dbReference type="Gene3D" id="3.40.190.10">
    <property type="entry name" value="Periplasmic binding protein-like II"/>
    <property type="match status" value="1"/>
</dbReference>
<evidence type="ECO:0000313" key="3">
    <source>
        <dbReference type="EMBL" id="AFQ51105.1"/>
    </source>
</evidence>
<dbReference type="KEGG" id="bct:GEM_4716"/>
<gene>
    <name evidence="3" type="ORF">GEM_4716</name>
</gene>
<dbReference type="GO" id="GO:0015871">
    <property type="term" value="P:choline transport"/>
    <property type="evidence" value="ECO:0007669"/>
    <property type="project" value="InterPro"/>
</dbReference>
<keyword evidence="1" id="KW-0732">Signal</keyword>
<protein>
    <submittedName>
        <fullName evidence="3">Choline ABC transporter, periplasmic binding protein</fullName>
    </submittedName>
</protein>
<dbReference type="CDD" id="cd13640">
    <property type="entry name" value="PBP2_ChoX"/>
    <property type="match status" value="1"/>
</dbReference>
<proteinExistence type="predicted"/>
<dbReference type="GO" id="GO:0022857">
    <property type="term" value="F:transmembrane transporter activity"/>
    <property type="evidence" value="ECO:0007669"/>
    <property type="project" value="InterPro"/>
</dbReference>
<dbReference type="Gene3D" id="3.40.190.100">
    <property type="entry name" value="Glycine betaine-binding periplasmic protein, domain 2"/>
    <property type="match status" value="1"/>
</dbReference>
<dbReference type="Pfam" id="PF04069">
    <property type="entry name" value="OpuAC"/>
    <property type="match status" value="1"/>
</dbReference>
<feature type="domain" description="ABC-type glycine betaine transport system substrate-binding" evidence="2">
    <location>
        <begin position="33"/>
        <end position="282"/>
    </location>
</feature>
<evidence type="ECO:0000259" key="2">
    <source>
        <dbReference type="Pfam" id="PF04069"/>
    </source>
</evidence>
<dbReference type="GO" id="GO:0033265">
    <property type="term" value="F:choline binding"/>
    <property type="evidence" value="ECO:0007669"/>
    <property type="project" value="InterPro"/>
</dbReference>
<dbReference type="RefSeq" id="WP_014899868.1">
    <property type="nucleotide sequence ID" value="NC_018514.1"/>
</dbReference>
<sequence length="313" mass="34159">MKNIIVTAMVTAGLLTGTQAFADNVSTCSAPRFAKIGWADLESTTALASNLMLGLGYKPTSSTLSIPLAYVGLKKQDLDIYLGYWTPSQEVIAKPFLDSHAVTLLTPPNLVDAKFTLAVPDYVYDAGLKSFDDIAKFKEKLGGKIYGIEPGDDGNLSISKMIKSNQHDLGDFKLMESSEAGMLVSVDRAIAHKEWIVFLGWEPHPMNLTYRIKYLSGGDEAFGPNYGAAQVHTVVANGYADRCPNAAKLVSNLRFTNRMEEEIMQSVVKKADPMVVAKTWLQHNPQVLDAWLTGVTTIDGKPGLPAVRRYLGL</sequence>
<dbReference type="InterPro" id="IPR017783">
    <property type="entry name" value="ABC_choline_sub-bd"/>
</dbReference>
<feature type="signal peptide" evidence="1">
    <location>
        <begin position="1"/>
        <end position="22"/>
    </location>
</feature>
<accession>A0A9W3PBZ1</accession>
<dbReference type="EMBL" id="CP003775">
    <property type="protein sequence ID" value="AFQ51105.1"/>
    <property type="molecule type" value="Genomic_DNA"/>
</dbReference>
<dbReference type="Proteomes" id="UP000032866">
    <property type="component" value="Chromosome 2"/>
</dbReference>
<evidence type="ECO:0000256" key="1">
    <source>
        <dbReference type="SAM" id="SignalP"/>
    </source>
</evidence>
<dbReference type="SUPFAM" id="SSF53850">
    <property type="entry name" value="Periplasmic binding protein-like II"/>
    <property type="match status" value="1"/>
</dbReference>
<feature type="chain" id="PRO_5040722885" evidence="1">
    <location>
        <begin position="23"/>
        <end position="313"/>
    </location>
</feature>
<dbReference type="AlphaFoldDB" id="A0A9W3PBZ1"/>
<dbReference type="GO" id="GO:0043190">
    <property type="term" value="C:ATP-binding cassette (ABC) transporter complex"/>
    <property type="evidence" value="ECO:0007669"/>
    <property type="project" value="InterPro"/>
</dbReference>
<reference evidence="3 4" key="1">
    <citation type="journal article" date="2012" name="J. Bacteriol.">
        <title>Complete Genome Sequence of Burkholderia sp. Strain GG4, a Betaproteobacterium That Reduces 3-Oxo-N-Acylhomoserine Lactones and Produces Different N-Acylhomoserine Lactones.</title>
        <authorList>
            <person name="Hong K.W."/>
            <person name="Koh C.L."/>
            <person name="Sam C.K."/>
            <person name="Yin W.F."/>
            <person name="Chan K.G."/>
        </authorList>
    </citation>
    <scope>NUCLEOTIDE SEQUENCE [LARGE SCALE GENOMIC DNA]</scope>
    <source>
        <strain evidence="3 4">GG4</strain>
    </source>
</reference>